<evidence type="ECO:0000256" key="1">
    <source>
        <dbReference type="ARBA" id="ARBA00004162"/>
    </source>
</evidence>
<keyword evidence="3" id="KW-1003">Cell membrane</keyword>
<keyword evidence="6 8" id="KW-0472">Membrane</keyword>
<keyword evidence="7" id="KW-0813">Transport</keyword>
<evidence type="ECO:0000256" key="3">
    <source>
        <dbReference type="ARBA" id="ARBA00022475"/>
    </source>
</evidence>
<evidence type="ECO:0000313" key="12">
    <source>
        <dbReference type="Proteomes" id="UP000051634"/>
    </source>
</evidence>
<proteinExistence type="inferred from homology"/>
<organism evidence="9 12">
    <name type="scientific">endosymbiont of Ridgeia piscesae</name>
    <dbReference type="NCBI Taxonomy" id="54398"/>
    <lineage>
        <taxon>Bacteria</taxon>
        <taxon>Pseudomonadati</taxon>
        <taxon>Pseudomonadota</taxon>
        <taxon>Gammaproteobacteria</taxon>
        <taxon>sulfur-oxidizing symbionts</taxon>
    </lineage>
</organism>
<dbReference type="Proteomes" id="UP000051276">
    <property type="component" value="Unassembled WGS sequence"/>
</dbReference>
<evidence type="ECO:0000256" key="6">
    <source>
        <dbReference type="ARBA" id="ARBA00023136"/>
    </source>
</evidence>
<dbReference type="RefSeq" id="WP_005965208.1">
    <property type="nucleotide sequence ID" value="NZ_KQ556890.1"/>
</dbReference>
<dbReference type="PANTHER" id="PTHR30558:SF13">
    <property type="entry name" value="BIOPOLYMER TRANSPORT PROTEIN EXBD2"/>
    <property type="match status" value="1"/>
</dbReference>
<feature type="transmembrane region" description="Helical" evidence="8">
    <location>
        <begin position="20"/>
        <end position="38"/>
    </location>
</feature>
<reference evidence="11 12" key="1">
    <citation type="submission" date="2015-11" db="EMBL/GenBank/DDBJ databases">
        <title>The genome of Candidatus Endoriftia persephone in Ridgeia piscesae and population structure of the North Eastern Pacific vestimentiferan symbionts.</title>
        <authorList>
            <person name="Perez M."/>
            <person name="Juniper K.S."/>
        </authorList>
    </citation>
    <scope>NUCLEOTIDE SEQUENCE [LARGE SCALE GENOMIC DNA]</scope>
    <source>
        <strain evidence="10">Ind10</strain>
        <strain evidence="9">Ind11</strain>
    </source>
</reference>
<keyword evidence="12" id="KW-1185">Reference proteome</keyword>
<comment type="caution">
    <text evidence="9">The sequence shown here is derived from an EMBL/GenBank/DDBJ whole genome shotgun (WGS) entry which is preliminary data.</text>
</comment>
<dbReference type="GO" id="GO:0005886">
    <property type="term" value="C:plasma membrane"/>
    <property type="evidence" value="ECO:0007669"/>
    <property type="project" value="UniProtKB-SubCell"/>
</dbReference>
<evidence type="ECO:0000313" key="11">
    <source>
        <dbReference type="Proteomes" id="UP000051276"/>
    </source>
</evidence>
<keyword evidence="7" id="KW-0653">Protein transport</keyword>
<dbReference type="Pfam" id="PF02472">
    <property type="entry name" value="ExbD"/>
    <property type="match status" value="1"/>
</dbReference>
<keyword evidence="5 8" id="KW-1133">Transmembrane helix</keyword>
<comment type="similarity">
    <text evidence="2 7">Belongs to the ExbD/TolR family.</text>
</comment>
<evidence type="ECO:0000256" key="2">
    <source>
        <dbReference type="ARBA" id="ARBA00005811"/>
    </source>
</evidence>
<evidence type="ECO:0000256" key="7">
    <source>
        <dbReference type="RuleBase" id="RU003879"/>
    </source>
</evidence>
<keyword evidence="4 7" id="KW-0812">Transmembrane</keyword>
<dbReference type="OrthoDB" id="9793581at2"/>
<evidence type="ECO:0000256" key="5">
    <source>
        <dbReference type="ARBA" id="ARBA00022989"/>
    </source>
</evidence>
<protein>
    <submittedName>
        <fullName evidence="9">Outer membrane transport energization protein ExbD</fullName>
    </submittedName>
</protein>
<evidence type="ECO:0000256" key="4">
    <source>
        <dbReference type="ARBA" id="ARBA00022692"/>
    </source>
</evidence>
<evidence type="ECO:0000313" key="10">
    <source>
        <dbReference type="EMBL" id="KRT59724.1"/>
    </source>
</evidence>
<accession>A0A0T5YYS6</accession>
<dbReference type="PANTHER" id="PTHR30558">
    <property type="entry name" value="EXBD MEMBRANE COMPONENT OF PMF-DRIVEN MACROMOLECULE IMPORT SYSTEM"/>
    <property type="match status" value="1"/>
</dbReference>
<evidence type="ECO:0000256" key="8">
    <source>
        <dbReference type="SAM" id="Phobius"/>
    </source>
</evidence>
<dbReference type="AlphaFoldDB" id="A0A0T5YYS6"/>
<sequence length="137" mass="14815">MRHRHTEGETGSVTINLTPLIDMVFILLIFFMVTSSFVKETGVEVDRPSAATALRQEQAAILIAVTSSGEIWIDKRRIDPRAVRANVERLRAENPEGAVVIQADRQAPTGVVIQVLDQARLAGAASVSIAASEVPGR</sequence>
<dbReference type="GO" id="GO:0015031">
    <property type="term" value="P:protein transport"/>
    <property type="evidence" value="ECO:0007669"/>
    <property type="project" value="UniProtKB-KW"/>
</dbReference>
<gene>
    <name evidence="9" type="ORF">Ga0074115_12354</name>
    <name evidence="10" type="ORF">Ga0076813_15966</name>
</gene>
<dbReference type="STRING" id="54398.Ga0074115_12354"/>
<evidence type="ECO:0000313" key="9">
    <source>
        <dbReference type="EMBL" id="KRT55747.1"/>
    </source>
</evidence>
<dbReference type="Proteomes" id="UP000051634">
    <property type="component" value="Unassembled WGS sequence"/>
</dbReference>
<name>A0A0T5YYS6_9GAMM</name>
<dbReference type="EMBL" id="LDXT01000074">
    <property type="protein sequence ID" value="KRT55747.1"/>
    <property type="molecule type" value="Genomic_DNA"/>
</dbReference>
<dbReference type="EMBL" id="LMXI01000098">
    <property type="protein sequence ID" value="KRT59724.1"/>
    <property type="molecule type" value="Genomic_DNA"/>
</dbReference>
<dbReference type="Gene3D" id="3.30.420.270">
    <property type="match status" value="1"/>
</dbReference>
<comment type="subcellular location">
    <subcellularLocation>
        <location evidence="1">Cell membrane</location>
        <topology evidence="1">Single-pass membrane protein</topology>
    </subcellularLocation>
    <subcellularLocation>
        <location evidence="7">Cell membrane</location>
        <topology evidence="7">Single-pass type II membrane protein</topology>
    </subcellularLocation>
</comment>
<dbReference type="InterPro" id="IPR003400">
    <property type="entry name" value="ExbD"/>
</dbReference>
<dbReference type="PATRIC" id="fig|54398.3.peg.2443"/>
<dbReference type="GO" id="GO:0022857">
    <property type="term" value="F:transmembrane transporter activity"/>
    <property type="evidence" value="ECO:0007669"/>
    <property type="project" value="InterPro"/>
</dbReference>